<accession>A0A7J6LXL1</accession>
<evidence type="ECO:0000256" key="1">
    <source>
        <dbReference type="SAM" id="MobiDB-lite"/>
    </source>
</evidence>
<evidence type="ECO:0000313" key="3">
    <source>
        <dbReference type="Proteomes" id="UP000591131"/>
    </source>
</evidence>
<dbReference type="GO" id="GO:0045893">
    <property type="term" value="P:positive regulation of DNA-templated transcription"/>
    <property type="evidence" value="ECO:0007669"/>
    <property type="project" value="TreeGrafter"/>
</dbReference>
<comment type="caution">
    <text evidence="2">The sequence shown here is derived from an EMBL/GenBank/DDBJ whole genome shotgun (WGS) entry which is preliminary data.</text>
</comment>
<keyword evidence="3" id="KW-1185">Reference proteome</keyword>
<dbReference type="EMBL" id="JAAPAO010000299">
    <property type="protein sequence ID" value="KAF4664023.1"/>
    <property type="molecule type" value="Genomic_DNA"/>
</dbReference>
<dbReference type="PANTHER" id="PTHR15000">
    <property type="entry name" value="ERYTHROID DIFFERENTIATION-RELATED FACTOR 1"/>
    <property type="match status" value="1"/>
</dbReference>
<gene>
    <name evidence="2" type="ORF">FOL47_005333</name>
</gene>
<name>A0A7J6LXL1_PERCH</name>
<feature type="compositionally biased region" description="Low complexity" evidence="1">
    <location>
        <begin position="97"/>
        <end position="107"/>
    </location>
</feature>
<dbReference type="OrthoDB" id="419432at2759"/>
<dbReference type="Proteomes" id="UP000591131">
    <property type="component" value="Unassembled WGS sequence"/>
</dbReference>
<dbReference type="PANTHER" id="PTHR15000:SF1">
    <property type="entry name" value="ERYTHROID DIFFERENTIATION-RELATED FACTOR 1"/>
    <property type="match status" value="1"/>
</dbReference>
<evidence type="ECO:0000313" key="2">
    <source>
        <dbReference type="EMBL" id="KAF4664023.1"/>
    </source>
</evidence>
<organism evidence="2 3">
    <name type="scientific">Perkinsus chesapeaki</name>
    <name type="common">Clam parasite</name>
    <name type="synonym">Perkinsus andrewsi</name>
    <dbReference type="NCBI Taxonomy" id="330153"/>
    <lineage>
        <taxon>Eukaryota</taxon>
        <taxon>Sar</taxon>
        <taxon>Alveolata</taxon>
        <taxon>Perkinsozoa</taxon>
        <taxon>Perkinsea</taxon>
        <taxon>Perkinsida</taxon>
        <taxon>Perkinsidae</taxon>
        <taxon>Perkinsus</taxon>
    </lineage>
</organism>
<proteinExistence type="predicted"/>
<reference evidence="2 3" key="1">
    <citation type="submission" date="2020-04" db="EMBL/GenBank/DDBJ databases">
        <title>Perkinsus chesapeaki whole genome sequence.</title>
        <authorList>
            <person name="Bogema D.R."/>
        </authorList>
    </citation>
    <scope>NUCLEOTIDE SEQUENCE [LARGE SCALE GENOMIC DNA]</scope>
    <source>
        <strain evidence="2">ATCC PRA-425</strain>
    </source>
</reference>
<feature type="region of interest" description="Disordered" evidence="1">
    <location>
        <begin position="433"/>
        <end position="479"/>
    </location>
</feature>
<sequence>MISYAFVAVPPFPIITPEVAQSVSEGFEKASAKVQERVDDFKKTPTGQKISAAATSASDYMSAAFDSFLDRTEALVDSMLPPLEEPADVAHSEDESAATTTTPSCSTKDQAADEKPATDAQQHQSELARALGLAGTVCSRVYIRADKYVIEPCKEYTSGLWEFWRFLWTGAKESCCDAWATFKAWVSRKYSEMKEKAPAVWHSIKVGAVGCWEWLKSVACFTFAKAKEYSLLLKTKAIEVYNMVLTPERKHAIQEVYKMVSVKAYELFNLAKDAVVKAAKFVYAKLTSIFTWENFENATFVVDKDNLDDMDEQKASEEYARKIPSSNIPSDEALFGLPDFAGQLRDVTNLVAMATATEGCDTPLAVHRIGSCLVLDSSNAPIGSSDRDGFVTLCPAEQCSPKATPALATTLPDTTPEELGLKATVKRTFLHFTDAEEEEEQKEAVVGRTRSAPPRQGEKAVSDTDEESSNQKLLSVKPVKERNPQIRDLLALEDGPVRDPRTMFRLAVPRLCAPPSRFGRTVQWTLGGYRILLGCDMVVFPTDSRTSNPLDSLDSLSSMASLKLVPPGTNSRVSKNLRRDAWVENSLLSIGKVAWCHGKRVSLCNTSDLADQQQEEEDGTFDPAQVIDQAERLLHFLRRHCTRQGGTYYLYRDTNACVLYDTTSKPFGDQLSNEGVSPSSSMLSRPLAELCVTLASRMPSAPVETRLDVLWKGLTLIHPQRTRYPELYSVICMQLSSVADEMDSRIGLVRCCHLLMQALAAFDEKPSNGSNYRPDASRGGAPHLGVQLYVSFAFTTVRAVEKVMVPLYQSWCRVTAAEEKANRSEERLRHSIAWQLWLLQWLALAEVSLMKVDADRRAVECWNVERDLCRVMAHRLHTIANCGISPQQISQVSSNVALEIVHDDLEVLGEAAVIPNITTETYSELISATEGLTDGTLKSTGLRGDWLKHVVVSDKRRKELGEDGTVVGFLKLTVKYLTRALKTANAPQREHKRRQKYTDDFRRSGRAQLASTINELGTIHLGRMVELMRAGPYPDDDGGAVASAVDAFCESYSEFVAAGDKLNVMVPLVNLARLWLALANCSASTPESVENYQCMYRAIRHLDRAAKSTSANRDADSAFTKRDIYATAADQAQRLGRSLATAFMDADNLTQEGPYTLPVRTAMEHDVIWQPGDDFTAKCKSQPIGSLASSVLSEALVYAGKAWDTNSSDDESAQALARCTALVDVGRAKVKLGEVLKVASDTGKRSDAAITIISRRSEAAYQWLSKHVEKEPDAFVECVVVKAQLAQLLDGYVSMAKTMAEAEQVANGNEHVIAALRSALAKLSNVELRRRLSKSGRASSSSRKLVKALYLFSINGSHDRPLCEELEYLLAQEEGSARC</sequence>
<protein>
    <submittedName>
        <fullName evidence="2">Uncharacterized protein</fullName>
    </submittedName>
</protein>
<feature type="region of interest" description="Disordered" evidence="1">
    <location>
        <begin position="87"/>
        <end position="123"/>
    </location>
</feature>